<dbReference type="InterPro" id="IPR011021">
    <property type="entry name" value="Arrestin-like_N"/>
</dbReference>
<reference evidence="6 7" key="1">
    <citation type="submission" date="2023-03" db="EMBL/GenBank/DDBJ databases">
        <title>Genome insight into feeding habits of ladybird beetles.</title>
        <authorList>
            <person name="Li H.-S."/>
            <person name="Huang Y.-H."/>
            <person name="Pang H."/>
        </authorList>
    </citation>
    <scope>NUCLEOTIDE SEQUENCE [LARGE SCALE GENOMIC DNA]</scope>
    <source>
        <strain evidence="6">SYSU_2023b</strain>
        <tissue evidence="6">Whole body</tissue>
    </source>
</reference>
<dbReference type="EMBL" id="JARQZJ010000032">
    <property type="protein sequence ID" value="KAK9874865.1"/>
    <property type="molecule type" value="Genomic_DNA"/>
</dbReference>
<dbReference type="SMART" id="SM01017">
    <property type="entry name" value="Arrestin_C"/>
    <property type="match status" value="1"/>
</dbReference>
<keyword evidence="2" id="KW-0716">Sensory transduction</keyword>
<feature type="region of interest" description="Disordered" evidence="3">
    <location>
        <begin position="252"/>
        <end position="341"/>
    </location>
</feature>
<organism evidence="6 7">
    <name type="scientific">Henosepilachna vigintioctopunctata</name>
    <dbReference type="NCBI Taxonomy" id="420089"/>
    <lineage>
        <taxon>Eukaryota</taxon>
        <taxon>Metazoa</taxon>
        <taxon>Ecdysozoa</taxon>
        <taxon>Arthropoda</taxon>
        <taxon>Hexapoda</taxon>
        <taxon>Insecta</taxon>
        <taxon>Pterygota</taxon>
        <taxon>Neoptera</taxon>
        <taxon>Endopterygota</taxon>
        <taxon>Coleoptera</taxon>
        <taxon>Polyphaga</taxon>
        <taxon>Cucujiformia</taxon>
        <taxon>Coccinelloidea</taxon>
        <taxon>Coccinellidae</taxon>
        <taxon>Epilachninae</taxon>
        <taxon>Epilachnini</taxon>
        <taxon>Henosepilachna</taxon>
    </lineage>
</organism>
<sequence>MQWSWVFLQFCLYFLRVFKKSSPNAKLTLYLSSRDLVVSSGKIDRLQGVLLVDPEFVENRKVYGQVTLTFRYGREDEEVMGLKFCNEAIMCLAQLYPPHPNSEPPEGNTPLQDALLKRLGPNAYPFSMEITHLAPPSVQLVPAKEYNGAPIGTSYDVRAYVAERADEKFHRRATVRMGIRVVQRAFAPPSPQHYVPGGIQKTNRDRAKEHRKALLGGRGGLEVKFTSRESACSTPTKTTGEDTEAVIENRHNNERLLENGQEVQNGLTPEHETRNKREHSPEQPRLNVTFKHLTNGRQADSTDPENPNREEEPPDDGRKAADTCSYRAEETGSQLRDEEYENEEMHYRSLCGSKRPSLAAYLAGVPAPHAAVEKPFLLSDGRVQLTASLNKGIYSHGEEIAVNVHVHNGSNKTIRRIKVFIVQHVDVCMFSNGKFKNVVAIINTKDDCPIQPGSIFEKTFTLLPLKSSTKNWIALEDSYTKSGTSLSSTVTCGDNPDERNVFAIYVSYYVKVKLMVSVMGGQVSLKLPFTLMHTCNDMDHTESLPKISKSEDAFKLKAPSITEDVKPEKDGT</sequence>
<dbReference type="GO" id="GO:0005737">
    <property type="term" value="C:cytoplasm"/>
    <property type="evidence" value="ECO:0007669"/>
    <property type="project" value="TreeGrafter"/>
</dbReference>
<dbReference type="GO" id="GO:0002031">
    <property type="term" value="P:G protein-coupled receptor internalization"/>
    <property type="evidence" value="ECO:0007669"/>
    <property type="project" value="TreeGrafter"/>
</dbReference>
<dbReference type="Pfam" id="PF02752">
    <property type="entry name" value="Arrestin_C"/>
    <property type="match status" value="1"/>
</dbReference>
<dbReference type="Proteomes" id="UP001431783">
    <property type="component" value="Unassembled WGS sequence"/>
</dbReference>
<name>A0AAW1U3Y6_9CUCU</name>
<evidence type="ECO:0000256" key="4">
    <source>
        <dbReference type="SAM" id="SignalP"/>
    </source>
</evidence>
<dbReference type="Gene3D" id="2.60.40.840">
    <property type="match status" value="1"/>
</dbReference>
<feature type="compositionally biased region" description="Basic and acidic residues" evidence="3">
    <location>
        <begin position="306"/>
        <end position="321"/>
    </location>
</feature>
<evidence type="ECO:0000313" key="7">
    <source>
        <dbReference type="Proteomes" id="UP001431783"/>
    </source>
</evidence>
<dbReference type="PRINTS" id="PR00309">
    <property type="entry name" value="ARRESTIN"/>
</dbReference>
<keyword evidence="4" id="KW-0732">Signal</keyword>
<accession>A0AAW1U3Y6</accession>
<feature type="chain" id="PRO_5043362861" description="Arrestin C-terminal-like domain-containing protein" evidence="4">
    <location>
        <begin position="20"/>
        <end position="572"/>
    </location>
</feature>
<dbReference type="PANTHER" id="PTHR11792:SF18">
    <property type="entry name" value="FI20035P1"/>
    <property type="match status" value="1"/>
</dbReference>
<feature type="signal peptide" evidence="4">
    <location>
        <begin position="1"/>
        <end position="19"/>
    </location>
</feature>
<evidence type="ECO:0000256" key="3">
    <source>
        <dbReference type="SAM" id="MobiDB-lite"/>
    </source>
</evidence>
<dbReference type="InterPro" id="IPR014752">
    <property type="entry name" value="Arrestin-like_C"/>
</dbReference>
<comment type="similarity">
    <text evidence="1">Belongs to the arrestin family.</text>
</comment>
<evidence type="ECO:0000313" key="6">
    <source>
        <dbReference type="EMBL" id="KAK9874865.1"/>
    </source>
</evidence>
<dbReference type="GO" id="GO:0007165">
    <property type="term" value="P:signal transduction"/>
    <property type="evidence" value="ECO:0007669"/>
    <property type="project" value="InterPro"/>
</dbReference>
<protein>
    <recommendedName>
        <fullName evidence="5">Arrestin C-terminal-like domain-containing protein</fullName>
    </recommendedName>
</protein>
<comment type="caution">
    <text evidence="6">The sequence shown here is derived from an EMBL/GenBank/DDBJ whole genome shotgun (WGS) entry which is preliminary data.</text>
</comment>
<evidence type="ECO:0000256" key="2">
    <source>
        <dbReference type="ARBA" id="ARBA00022606"/>
    </source>
</evidence>
<evidence type="ECO:0000259" key="5">
    <source>
        <dbReference type="SMART" id="SM01017"/>
    </source>
</evidence>
<dbReference type="InterPro" id="IPR011022">
    <property type="entry name" value="Arrestin_C-like"/>
</dbReference>
<dbReference type="InterPro" id="IPR014753">
    <property type="entry name" value="Arrestin_N"/>
</dbReference>
<dbReference type="AlphaFoldDB" id="A0AAW1U3Y6"/>
<evidence type="ECO:0000256" key="1">
    <source>
        <dbReference type="ARBA" id="ARBA00005298"/>
    </source>
</evidence>
<dbReference type="SUPFAM" id="SSF81296">
    <property type="entry name" value="E set domains"/>
    <property type="match status" value="2"/>
</dbReference>
<dbReference type="Pfam" id="PF00339">
    <property type="entry name" value="Arrestin_N"/>
    <property type="match status" value="1"/>
</dbReference>
<dbReference type="GO" id="GO:0001664">
    <property type="term" value="F:G protein-coupled receptor binding"/>
    <property type="evidence" value="ECO:0007669"/>
    <property type="project" value="TreeGrafter"/>
</dbReference>
<dbReference type="FunFam" id="2.60.40.840:FF:000004">
    <property type="entry name" value="Uncharacterized protein, isoform A"/>
    <property type="match status" value="1"/>
</dbReference>
<keyword evidence="7" id="KW-1185">Reference proteome</keyword>
<dbReference type="PANTHER" id="PTHR11792">
    <property type="entry name" value="ARRESTIN"/>
    <property type="match status" value="1"/>
</dbReference>
<gene>
    <name evidence="6" type="ORF">WA026_005681</name>
</gene>
<dbReference type="InterPro" id="IPR014756">
    <property type="entry name" value="Ig_E-set"/>
</dbReference>
<dbReference type="InterPro" id="IPR000698">
    <property type="entry name" value="Arrestin"/>
</dbReference>
<feature type="compositionally biased region" description="Basic and acidic residues" evidence="3">
    <location>
        <begin position="269"/>
        <end position="282"/>
    </location>
</feature>
<proteinExistence type="inferred from homology"/>
<feature type="domain" description="Arrestin C-terminal-like" evidence="5">
    <location>
        <begin position="379"/>
        <end position="536"/>
    </location>
</feature>
<dbReference type="Gene3D" id="2.60.40.640">
    <property type="match status" value="1"/>
</dbReference>